<proteinExistence type="inferred from homology"/>
<comment type="caution">
    <text evidence="2">The sequence shown here is derived from an EMBL/GenBank/DDBJ whole genome shotgun (WGS) entry which is preliminary data.</text>
</comment>
<comment type="similarity">
    <text evidence="1">Belongs to the DegT/DnrJ/EryC1 family.</text>
</comment>
<name>A0A9E4ZGE9_9EURY</name>
<protein>
    <submittedName>
        <fullName evidence="2">DegT/DnrJ/EryC1/StrS family aminotransferase</fullName>
    </submittedName>
</protein>
<dbReference type="InterPro" id="IPR015421">
    <property type="entry name" value="PyrdxlP-dep_Trfase_major"/>
</dbReference>
<accession>A0A9E4ZGE9</accession>
<sequence>MNSIKPNPRLIPRFNIDYYTGDFLSSMLHLDKRSDVGEIANLFADVSINYTNSGRTSLYIILKALNLPENSNIGVSLYTCPSDFDAIIHAGHNPVFIDIEPDNYTLDPQDLNKKIDDLAAVVVVHALGRPADLEGILKVAGDKPVIEDCAHALLSRYKGRLVGTIATAGFFSFRTGKYISAGEGGMITTKDLQLASNIGDEIEKLPLLPITDEIKHATITYARSLLYHRPWFGLFSLPLGSRIEEKIDIMNKRSFSKTKIRNTDLHVITKKIKDFQGKVDKTRNNSLYLIEQLKDLDLILPVERSETYCNYFLFPIQLKNISVRDNLSEALRKAGFDTIMLFSATPEIAKLSYGYEGDCPATENVAKRLLVMPNHYTLGKKELDNICKIIKICIR</sequence>
<keyword evidence="1" id="KW-0663">Pyridoxal phosphate</keyword>
<dbReference type="GO" id="GO:0000271">
    <property type="term" value="P:polysaccharide biosynthetic process"/>
    <property type="evidence" value="ECO:0007669"/>
    <property type="project" value="TreeGrafter"/>
</dbReference>
<dbReference type="SUPFAM" id="SSF53383">
    <property type="entry name" value="PLP-dependent transferases"/>
    <property type="match status" value="1"/>
</dbReference>
<dbReference type="EMBL" id="JAGSOI010000022">
    <property type="protein sequence ID" value="MCM1986708.1"/>
    <property type="molecule type" value="Genomic_DNA"/>
</dbReference>
<dbReference type="InterPro" id="IPR000653">
    <property type="entry name" value="DegT/StrS_aminotransferase"/>
</dbReference>
<reference evidence="2" key="1">
    <citation type="journal article" date="2021" name="mSystems">
        <title>Bacteria and Archaea Synergistically Convert Glycine Betaine to Biogenic Methane in the Formosa Cold Seep of the South China Sea.</title>
        <authorList>
            <person name="Li L."/>
            <person name="Zhang W."/>
            <person name="Zhang S."/>
            <person name="Song L."/>
            <person name="Sun Q."/>
            <person name="Zhang H."/>
            <person name="Xiang H."/>
            <person name="Dong X."/>
        </authorList>
    </citation>
    <scope>NUCLEOTIDE SEQUENCE</scope>
    <source>
        <strain evidence="2">LLY</strain>
    </source>
</reference>
<dbReference type="PANTHER" id="PTHR30244:SF34">
    <property type="entry name" value="DTDP-4-AMINO-4,6-DIDEOXYGALACTOSE TRANSAMINASE"/>
    <property type="match status" value="1"/>
</dbReference>
<dbReference type="GO" id="GO:0008483">
    <property type="term" value="F:transaminase activity"/>
    <property type="evidence" value="ECO:0007669"/>
    <property type="project" value="UniProtKB-KW"/>
</dbReference>
<dbReference type="InterPro" id="IPR015422">
    <property type="entry name" value="PyrdxlP-dep_Trfase_small"/>
</dbReference>
<keyword evidence="2" id="KW-0032">Aminotransferase</keyword>
<evidence type="ECO:0000256" key="1">
    <source>
        <dbReference type="RuleBase" id="RU004508"/>
    </source>
</evidence>
<dbReference type="Pfam" id="PF01041">
    <property type="entry name" value="DegT_DnrJ_EryC1"/>
    <property type="match status" value="1"/>
</dbReference>
<dbReference type="Gene3D" id="3.40.640.10">
    <property type="entry name" value="Type I PLP-dependent aspartate aminotransferase-like (Major domain)"/>
    <property type="match status" value="1"/>
</dbReference>
<keyword evidence="3" id="KW-1185">Reference proteome</keyword>
<dbReference type="Gene3D" id="3.90.1150.10">
    <property type="entry name" value="Aspartate Aminotransferase, domain 1"/>
    <property type="match status" value="1"/>
</dbReference>
<dbReference type="InterPro" id="IPR015424">
    <property type="entry name" value="PyrdxlP-dep_Trfase"/>
</dbReference>
<evidence type="ECO:0000313" key="2">
    <source>
        <dbReference type="EMBL" id="MCM1986708.1"/>
    </source>
</evidence>
<dbReference type="Proteomes" id="UP001056766">
    <property type="component" value="Unassembled WGS sequence"/>
</dbReference>
<organism evidence="2 3">
    <name type="scientific">Methanococcoides seepicolus</name>
    <dbReference type="NCBI Taxonomy" id="2828780"/>
    <lineage>
        <taxon>Archaea</taxon>
        <taxon>Methanobacteriati</taxon>
        <taxon>Methanobacteriota</taxon>
        <taxon>Stenosarchaea group</taxon>
        <taxon>Methanomicrobia</taxon>
        <taxon>Methanosarcinales</taxon>
        <taxon>Methanosarcinaceae</taxon>
        <taxon>Methanococcoides</taxon>
    </lineage>
</organism>
<dbReference type="AlphaFoldDB" id="A0A9E4ZGE9"/>
<evidence type="ECO:0000313" key="3">
    <source>
        <dbReference type="Proteomes" id="UP001056766"/>
    </source>
</evidence>
<dbReference type="PIRSF" id="PIRSF000390">
    <property type="entry name" value="PLP_StrS"/>
    <property type="match status" value="1"/>
</dbReference>
<dbReference type="GO" id="GO:0030170">
    <property type="term" value="F:pyridoxal phosphate binding"/>
    <property type="evidence" value="ECO:0007669"/>
    <property type="project" value="TreeGrafter"/>
</dbReference>
<gene>
    <name evidence="2" type="ORF">KDK67_06795</name>
</gene>
<reference evidence="2" key="2">
    <citation type="submission" date="2021-04" db="EMBL/GenBank/DDBJ databases">
        <authorList>
            <person name="Dong X."/>
        </authorList>
    </citation>
    <scope>NUCLEOTIDE SEQUENCE</scope>
    <source>
        <strain evidence="2">LLY</strain>
    </source>
</reference>
<dbReference type="PANTHER" id="PTHR30244">
    <property type="entry name" value="TRANSAMINASE"/>
    <property type="match status" value="1"/>
</dbReference>
<keyword evidence="2" id="KW-0808">Transferase</keyword>